<organism evidence="8 10">
    <name type="scientific">Rhizophagus clarus</name>
    <dbReference type="NCBI Taxonomy" id="94130"/>
    <lineage>
        <taxon>Eukaryota</taxon>
        <taxon>Fungi</taxon>
        <taxon>Fungi incertae sedis</taxon>
        <taxon>Mucoromycota</taxon>
        <taxon>Glomeromycotina</taxon>
        <taxon>Glomeromycetes</taxon>
        <taxon>Glomerales</taxon>
        <taxon>Glomeraceae</taxon>
        <taxon>Rhizophagus</taxon>
    </lineage>
</organism>
<feature type="transmembrane region" description="Helical" evidence="6">
    <location>
        <begin position="846"/>
        <end position="865"/>
    </location>
</feature>
<keyword evidence="10" id="KW-1185">Reference proteome</keyword>
<dbReference type="PANTHER" id="PTHR10582">
    <property type="entry name" value="TRANSIENT RECEPTOR POTENTIAL ION CHANNEL PROTEIN"/>
    <property type="match status" value="1"/>
</dbReference>
<dbReference type="GO" id="GO:0098703">
    <property type="term" value="P:calcium ion import across plasma membrane"/>
    <property type="evidence" value="ECO:0007669"/>
    <property type="project" value="TreeGrafter"/>
</dbReference>
<proteinExistence type="predicted"/>
<evidence type="ECO:0000256" key="2">
    <source>
        <dbReference type="ARBA" id="ARBA00022692"/>
    </source>
</evidence>
<keyword evidence="5 6" id="KW-0472">Membrane</keyword>
<dbReference type="InterPro" id="IPR036322">
    <property type="entry name" value="WD40_repeat_dom_sf"/>
</dbReference>
<comment type="subcellular location">
    <subcellularLocation>
        <location evidence="1">Membrane</location>
        <topology evidence="1">Multi-pass membrane protein</topology>
    </subcellularLocation>
</comment>
<evidence type="ECO:0000256" key="4">
    <source>
        <dbReference type="ARBA" id="ARBA00022989"/>
    </source>
</evidence>
<dbReference type="Proteomes" id="UP000615446">
    <property type="component" value="Unassembled WGS sequence"/>
</dbReference>
<dbReference type="InterPro" id="IPR005821">
    <property type="entry name" value="Ion_trans_dom"/>
</dbReference>
<feature type="transmembrane region" description="Helical" evidence="6">
    <location>
        <begin position="713"/>
        <end position="735"/>
    </location>
</feature>
<feature type="transmembrane region" description="Helical" evidence="6">
    <location>
        <begin position="951"/>
        <end position="973"/>
    </location>
</feature>
<dbReference type="Proteomes" id="UP000247702">
    <property type="component" value="Unassembled WGS sequence"/>
</dbReference>
<comment type="caution">
    <text evidence="8">The sequence shown here is derived from an EMBL/GenBank/DDBJ whole genome shotgun (WGS) entry which is preliminary data.</text>
</comment>
<dbReference type="GO" id="GO:0005216">
    <property type="term" value="F:monoatomic ion channel activity"/>
    <property type="evidence" value="ECO:0007669"/>
    <property type="project" value="InterPro"/>
</dbReference>
<name>A0A2Z6QZZ6_9GLOM</name>
<reference evidence="8 10" key="1">
    <citation type="submission" date="2017-11" db="EMBL/GenBank/DDBJ databases">
        <title>The genome of Rhizophagus clarus HR1 reveals common genetic basis of auxotrophy among arbuscular mycorrhizal fungi.</title>
        <authorList>
            <person name="Kobayashi Y."/>
        </authorList>
    </citation>
    <scope>NUCLEOTIDE SEQUENCE [LARGE SCALE GENOMIC DNA]</scope>
    <source>
        <strain evidence="8 10">HR1</strain>
    </source>
</reference>
<gene>
    <name evidence="9" type="ORF">RCL2_002697600</name>
    <name evidence="8" type="ORF">RclHR1_12620005</name>
</gene>
<protein>
    <recommendedName>
        <fullName evidence="7">Ion transport domain-containing protein</fullName>
    </recommendedName>
</protein>
<keyword evidence="3" id="KW-0677">Repeat</keyword>
<keyword evidence="2 6" id="KW-0812">Transmembrane</keyword>
<evidence type="ECO:0000256" key="3">
    <source>
        <dbReference type="ARBA" id="ARBA00022737"/>
    </source>
</evidence>
<evidence type="ECO:0000313" key="8">
    <source>
        <dbReference type="EMBL" id="GBB86178.1"/>
    </source>
</evidence>
<evidence type="ECO:0000256" key="5">
    <source>
        <dbReference type="ARBA" id="ARBA00023136"/>
    </source>
</evidence>
<dbReference type="OrthoDB" id="2377581at2759"/>
<dbReference type="GO" id="GO:0005886">
    <property type="term" value="C:plasma membrane"/>
    <property type="evidence" value="ECO:0007669"/>
    <property type="project" value="TreeGrafter"/>
</dbReference>
<dbReference type="InterPro" id="IPR024862">
    <property type="entry name" value="TRPV"/>
</dbReference>
<evidence type="ECO:0000259" key="7">
    <source>
        <dbReference type="Pfam" id="PF00520"/>
    </source>
</evidence>
<dbReference type="SUPFAM" id="SSF50978">
    <property type="entry name" value="WD40 repeat-like"/>
    <property type="match status" value="1"/>
</dbReference>
<dbReference type="Pfam" id="PF00520">
    <property type="entry name" value="Ion_trans"/>
    <property type="match status" value="1"/>
</dbReference>
<evidence type="ECO:0000256" key="1">
    <source>
        <dbReference type="ARBA" id="ARBA00004141"/>
    </source>
</evidence>
<accession>A0A2Z6QZZ6</accession>
<dbReference type="PANTHER" id="PTHR10582:SF2">
    <property type="entry name" value="INACTIVE"/>
    <property type="match status" value="1"/>
</dbReference>
<feature type="transmembrane region" description="Helical" evidence="6">
    <location>
        <begin position="747"/>
        <end position="769"/>
    </location>
</feature>
<evidence type="ECO:0000256" key="6">
    <source>
        <dbReference type="SAM" id="Phobius"/>
    </source>
</evidence>
<dbReference type="EMBL" id="BLAL01000285">
    <property type="protein sequence ID" value="GET00524.1"/>
    <property type="molecule type" value="Genomic_DNA"/>
</dbReference>
<evidence type="ECO:0000313" key="10">
    <source>
        <dbReference type="Proteomes" id="UP000247702"/>
    </source>
</evidence>
<feature type="domain" description="Ion transport" evidence="7">
    <location>
        <begin position="715"/>
        <end position="979"/>
    </location>
</feature>
<sequence>MSKDKVVIKIDKTNIDKIDIDFDIDKSHNGSSITLIEISPNGKYLVSYSKEDNLIIGWNVEIKNEIPLKLDKKFSLNDKIDEIDKICVSDNKKLVCLYNESIKGIYDMNNNNFQNNKLNRDFDRCSFCIFNMIGELVIYNQTLVNNTFNIDHHIFIYSMKTKNNKWKCKKIYKIPRGLKVIRISKYNKLYLYSDNSIHEYNLITENSRKIFVSDEKIDHKARISNNEMIICIRINNKIIICSNELEIPIVSFDIVNNDTQLCNFIHHTGLIHLLLPLLNGSTIMENYWNEFINRLKEKGQLSKEYQTEGFSYNIRTTIEYAFGILNGNIWKIKLEEILAKMDLTYEIPDETIENWYFDDDLKINKTYDHLNILLLNPYPYINTIHALFQKVTEHKNELEESQNLIKWKINIENGDKIKLQVFKKINISSLWELICKRVENLNLNSDSYIDLLNIKLLNDNNIIIILTNIGLFIYYFNEINESITLNYYYYYTNIYELKRIFSKSTLPLSNYASFKHCDGWVLNVKDDKESLLKHGVVLLKYAVSERNVELIEDIYKKCMNYFKEDPKNNKVFLSIITSTMPLLNIYYPEYISRYSLETTMITDSFYKIEYRNEDLHLYTFLQLQIGSIWYKYEMLMNKLVVNHAYKDRNTIMPTITFMNPYIRFVNYPRDYNWFFELFRPQPSPFVRTINNDIYKTWNGETLINFKWNTYGRYYYSLIWIGFMVLHGCFSAAVTIPPQHINENTRKQLLIAAFILGFIHLIFEVRHYTYNPTKYLLKPWKLFDLFVHFLSTYTPIFLLSTNDRIIEIPTFTCLVLNIKFLLFFRAYEYFGVFFVMIVVVGKRMISLLIILLIITIGYAHAFYILLSPNLDFSLKEPTYNNDTNNPWNLATTYLQVFENGTISPNPFIIQQPDGNTNMFVDFRTALFAMYKFLTGDSGVLSNWQYDNNPSLIIMYILFSFMTVVYLMNLFIGLFTSAFEGLDIRVLYLAQKAEILAEIELFYLLPHQRRWEEWFPEVLYYHADADKTRGKIKELMSKNEWNSDELQEIKKDLLNKLRIQYNPGN</sequence>
<evidence type="ECO:0000313" key="9">
    <source>
        <dbReference type="EMBL" id="GET00524.1"/>
    </source>
</evidence>
<feature type="transmembrane region" description="Helical" evidence="6">
    <location>
        <begin position="819"/>
        <end position="839"/>
    </location>
</feature>
<dbReference type="EMBL" id="BEXD01000294">
    <property type="protein sequence ID" value="GBB86178.1"/>
    <property type="molecule type" value="Genomic_DNA"/>
</dbReference>
<feature type="transmembrane region" description="Helical" evidence="6">
    <location>
        <begin position="781"/>
        <end position="799"/>
    </location>
</feature>
<dbReference type="AlphaFoldDB" id="A0A2Z6QZZ6"/>
<reference evidence="9" key="2">
    <citation type="submission" date="2019-10" db="EMBL/GenBank/DDBJ databases">
        <title>Conservation and host-specific expression of non-tandemly repeated heterogenous ribosome RNA gene in arbuscular mycorrhizal fungi.</title>
        <authorList>
            <person name="Maeda T."/>
            <person name="Kobayashi Y."/>
            <person name="Nakagawa T."/>
            <person name="Ezawa T."/>
            <person name="Yamaguchi K."/>
            <person name="Bino T."/>
            <person name="Nishimoto Y."/>
            <person name="Shigenobu S."/>
            <person name="Kawaguchi M."/>
        </authorList>
    </citation>
    <scope>NUCLEOTIDE SEQUENCE</scope>
    <source>
        <strain evidence="9">HR1</strain>
    </source>
</reference>
<keyword evidence="4 6" id="KW-1133">Transmembrane helix</keyword>